<dbReference type="EMBL" id="JARK01001341">
    <property type="protein sequence ID" value="EYC29841.1"/>
    <property type="molecule type" value="Genomic_DNA"/>
</dbReference>
<reference evidence="2" key="1">
    <citation type="journal article" date="2015" name="Nat. Genet.">
        <title>The genome and transcriptome of the zoonotic hookworm Ancylostoma ceylanicum identify infection-specific gene families.</title>
        <authorList>
            <person name="Schwarz E.M."/>
            <person name="Hu Y."/>
            <person name="Antoshechkin I."/>
            <person name="Miller M.M."/>
            <person name="Sternberg P.W."/>
            <person name="Aroian R.V."/>
        </authorList>
    </citation>
    <scope>NUCLEOTIDE SEQUENCE</scope>
    <source>
        <strain evidence="2">HY135</strain>
    </source>
</reference>
<name>A0A016VR78_9BILA</name>
<dbReference type="Proteomes" id="UP000024635">
    <property type="component" value="Unassembled WGS sequence"/>
</dbReference>
<protein>
    <submittedName>
        <fullName evidence="1">Uncharacterized protein</fullName>
    </submittedName>
</protein>
<proteinExistence type="predicted"/>
<gene>
    <name evidence="1" type="primary">Acey_s0005.g2288</name>
    <name evidence="1" type="ORF">Y032_0005g2288</name>
</gene>
<sequence length="70" mass="7090">MVVGGGEIWGGTVGAEPLSILSPPVADELSKLLEGVRCRAEGDLDTSTPLSSDGRGQIPLLTAVDGEVSI</sequence>
<accession>A0A016VR78</accession>
<comment type="caution">
    <text evidence="1">The sequence shown here is derived from an EMBL/GenBank/DDBJ whole genome shotgun (WGS) entry which is preliminary data.</text>
</comment>
<evidence type="ECO:0000313" key="2">
    <source>
        <dbReference type="Proteomes" id="UP000024635"/>
    </source>
</evidence>
<evidence type="ECO:0000313" key="1">
    <source>
        <dbReference type="EMBL" id="EYC29841.1"/>
    </source>
</evidence>
<dbReference type="AlphaFoldDB" id="A0A016VR78"/>
<keyword evidence="2" id="KW-1185">Reference proteome</keyword>
<organism evidence="1 2">
    <name type="scientific">Ancylostoma ceylanicum</name>
    <dbReference type="NCBI Taxonomy" id="53326"/>
    <lineage>
        <taxon>Eukaryota</taxon>
        <taxon>Metazoa</taxon>
        <taxon>Ecdysozoa</taxon>
        <taxon>Nematoda</taxon>
        <taxon>Chromadorea</taxon>
        <taxon>Rhabditida</taxon>
        <taxon>Rhabditina</taxon>
        <taxon>Rhabditomorpha</taxon>
        <taxon>Strongyloidea</taxon>
        <taxon>Ancylostomatidae</taxon>
        <taxon>Ancylostomatinae</taxon>
        <taxon>Ancylostoma</taxon>
    </lineage>
</organism>